<accession>A0A0V8J9Z9</accession>
<dbReference type="Pfam" id="PF02588">
    <property type="entry name" value="YitT_membrane"/>
    <property type="match status" value="1"/>
</dbReference>
<dbReference type="Proteomes" id="UP000054099">
    <property type="component" value="Unassembled WGS sequence"/>
</dbReference>
<feature type="domain" description="DUF2179" evidence="7">
    <location>
        <begin position="216"/>
        <end position="270"/>
    </location>
</feature>
<dbReference type="PANTHER" id="PTHR33545">
    <property type="entry name" value="UPF0750 MEMBRANE PROTEIN YITT-RELATED"/>
    <property type="match status" value="1"/>
</dbReference>
<feature type="transmembrane region" description="Helical" evidence="6">
    <location>
        <begin position="74"/>
        <end position="91"/>
    </location>
</feature>
<comment type="caution">
    <text evidence="8">The sequence shown here is derived from an EMBL/GenBank/DDBJ whole genome shotgun (WGS) entry which is preliminary data.</text>
</comment>
<reference evidence="8 9" key="1">
    <citation type="journal article" date="2014" name="Antonie Van Leeuwenhoek">
        <title>Fictibacillus enclensis sp. nov., isolated from marine sediment.</title>
        <authorList>
            <person name="Dastager S.G."/>
            <person name="Mawlankar R."/>
            <person name="Srinivasan K."/>
            <person name="Tang S.K."/>
            <person name="Lee J.C."/>
            <person name="Ramana V.V."/>
            <person name="Shouche Y.S."/>
        </authorList>
    </citation>
    <scope>NUCLEOTIDE SEQUENCE [LARGE SCALE GENOMIC DNA]</scope>
    <source>
        <strain evidence="8 9">NIO-1003</strain>
    </source>
</reference>
<dbReference type="EMBL" id="LNQN01000002">
    <property type="protein sequence ID" value="KSU83472.1"/>
    <property type="molecule type" value="Genomic_DNA"/>
</dbReference>
<dbReference type="CDD" id="cd16380">
    <property type="entry name" value="YitT_C"/>
    <property type="match status" value="1"/>
</dbReference>
<evidence type="ECO:0000256" key="5">
    <source>
        <dbReference type="ARBA" id="ARBA00023136"/>
    </source>
</evidence>
<dbReference type="AlphaFoldDB" id="A0A0V8J9Z9"/>
<dbReference type="PANTHER" id="PTHR33545:SF4">
    <property type="entry name" value="UPF0750 MEMBRANE PROTEIN YXKD"/>
    <property type="match status" value="1"/>
</dbReference>
<proteinExistence type="predicted"/>
<organism evidence="8 9">
    <name type="scientific">Fictibacillus enclensis</name>
    <dbReference type="NCBI Taxonomy" id="1017270"/>
    <lineage>
        <taxon>Bacteria</taxon>
        <taxon>Bacillati</taxon>
        <taxon>Bacillota</taxon>
        <taxon>Bacilli</taxon>
        <taxon>Bacillales</taxon>
        <taxon>Fictibacillaceae</taxon>
        <taxon>Fictibacillus</taxon>
    </lineage>
</organism>
<keyword evidence="3 6" id="KW-0812">Transmembrane</keyword>
<dbReference type="InterPro" id="IPR019264">
    <property type="entry name" value="DUF2179"/>
</dbReference>
<dbReference type="GO" id="GO:0005886">
    <property type="term" value="C:plasma membrane"/>
    <property type="evidence" value="ECO:0007669"/>
    <property type="project" value="UniProtKB-SubCell"/>
</dbReference>
<dbReference type="Gene3D" id="3.30.70.120">
    <property type="match status" value="1"/>
</dbReference>
<evidence type="ECO:0000256" key="6">
    <source>
        <dbReference type="SAM" id="Phobius"/>
    </source>
</evidence>
<dbReference type="InterPro" id="IPR015867">
    <property type="entry name" value="N-reg_PII/ATP_PRibTrfase_C"/>
</dbReference>
<evidence type="ECO:0000259" key="7">
    <source>
        <dbReference type="Pfam" id="PF10035"/>
    </source>
</evidence>
<comment type="subcellular location">
    <subcellularLocation>
        <location evidence="1">Cell membrane</location>
        <topology evidence="1">Multi-pass membrane protein</topology>
    </subcellularLocation>
</comment>
<keyword evidence="9" id="KW-1185">Reference proteome</keyword>
<feature type="transmembrane region" description="Helical" evidence="6">
    <location>
        <begin position="103"/>
        <end position="121"/>
    </location>
</feature>
<evidence type="ECO:0000256" key="2">
    <source>
        <dbReference type="ARBA" id="ARBA00022475"/>
    </source>
</evidence>
<dbReference type="PIRSF" id="PIRSF006483">
    <property type="entry name" value="Membrane_protein_YitT"/>
    <property type="match status" value="1"/>
</dbReference>
<protein>
    <recommendedName>
        <fullName evidence="7">DUF2179 domain-containing protein</fullName>
    </recommendedName>
</protein>
<dbReference type="RefSeq" id="WP_061972311.1">
    <property type="nucleotide sequence ID" value="NZ_FMAV01000002.1"/>
</dbReference>
<sequence length="281" mass="31034">MNSTVKEFTLIIIGSFFFALGVNCFAIPNELGEGGVTGVSMILYYLFSWSPSYTNFIMNGILLIIGYRLLNKRVTLYTVFSIVFTSVFLHLTEGWGSPVKDTILGTVFAGIFIGIGLGLVLRSGGTTGGSTILARMANQYFGWSISGAMLGIDLLVVMSSYFVIGAQNTMYTVISIYISTKVLDYIIEGFDTRKAVTIISQHAEQIAQKVNNDMDRGVTVFSAHGSYTKESKEILYVVINKQELFQLKKIVQKMDEKAFVVVHDVRDVFGEGFTFPKTEAS</sequence>
<dbReference type="Pfam" id="PF10035">
    <property type="entry name" value="DUF2179"/>
    <property type="match status" value="1"/>
</dbReference>
<feature type="transmembrane region" description="Helical" evidence="6">
    <location>
        <begin position="141"/>
        <end position="164"/>
    </location>
</feature>
<gene>
    <name evidence="8" type="ORF">AS030_12995</name>
</gene>
<keyword evidence="2" id="KW-1003">Cell membrane</keyword>
<keyword evidence="4 6" id="KW-1133">Transmembrane helix</keyword>
<evidence type="ECO:0000313" key="8">
    <source>
        <dbReference type="EMBL" id="KSU83472.1"/>
    </source>
</evidence>
<dbReference type="InterPro" id="IPR003740">
    <property type="entry name" value="YitT"/>
</dbReference>
<dbReference type="InterPro" id="IPR051461">
    <property type="entry name" value="UPF0750_membrane"/>
</dbReference>
<feature type="transmembrane region" description="Helical" evidence="6">
    <location>
        <begin position="42"/>
        <end position="67"/>
    </location>
</feature>
<evidence type="ECO:0000256" key="4">
    <source>
        <dbReference type="ARBA" id="ARBA00022989"/>
    </source>
</evidence>
<evidence type="ECO:0000256" key="3">
    <source>
        <dbReference type="ARBA" id="ARBA00022692"/>
    </source>
</evidence>
<dbReference type="OrthoDB" id="1758221at2"/>
<evidence type="ECO:0000256" key="1">
    <source>
        <dbReference type="ARBA" id="ARBA00004651"/>
    </source>
</evidence>
<name>A0A0V8J9Z9_9BACL</name>
<evidence type="ECO:0000313" key="9">
    <source>
        <dbReference type="Proteomes" id="UP000054099"/>
    </source>
</evidence>
<keyword evidence="5 6" id="KW-0472">Membrane</keyword>